<keyword evidence="1" id="KW-0812">Transmembrane</keyword>
<protein>
    <submittedName>
        <fullName evidence="2">Uncharacterized protein</fullName>
    </submittedName>
</protein>
<evidence type="ECO:0000256" key="1">
    <source>
        <dbReference type="SAM" id="Phobius"/>
    </source>
</evidence>
<name>A0A7W7T674_9PSEU</name>
<proteinExistence type="predicted"/>
<reference evidence="2 3" key="1">
    <citation type="submission" date="2020-08" db="EMBL/GenBank/DDBJ databases">
        <title>Sequencing the genomes of 1000 actinobacteria strains.</title>
        <authorList>
            <person name="Klenk H.-P."/>
        </authorList>
    </citation>
    <scope>NUCLEOTIDE SEQUENCE [LARGE SCALE GENOMIC DNA]</scope>
    <source>
        <strain evidence="2 3">DSM 45084</strain>
    </source>
</reference>
<dbReference type="EMBL" id="JACHJS010000001">
    <property type="protein sequence ID" value="MBB4966747.1"/>
    <property type="molecule type" value="Genomic_DNA"/>
</dbReference>
<evidence type="ECO:0000313" key="3">
    <source>
        <dbReference type="Proteomes" id="UP000542674"/>
    </source>
</evidence>
<feature type="transmembrane region" description="Helical" evidence="1">
    <location>
        <begin position="223"/>
        <end position="241"/>
    </location>
</feature>
<dbReference type="AlphaFoldDB" id="A0A7W7T674"/>
<comment type="caution">
    <text evidence="2">The sequence shown here is derived from an EMBL/GenBank/DDBJ whole genome shotgun (WGS) entry which is preliminary data.</text>
</comment>
<dbReference type="RefSeq" id="WP_184670977.1">
    <property type="nucleotide sequence ID" value="NZ_BAABAI010000022.1"/>
</dbReference>
<gene>
    <name evidence="2" type="ORF">F4559_004106</name>
</gene>
<evidence type="ECO:0000313" key="2">
    <source>
        <dbReference type="EMBL" id="MBB4966747.1"/>
    </source>
</evidence>
<sequence>MTDVENRNVASGDAHVDQQIGVQIGDTAFHNQFTYHVNEGDPPERRHEVALNFLAGGAPRLAEPLLHDLVREGHLTTERAYYYILSALSDRSYADVDSRLAGELVMVRQMCGTRPRDRWSDALDVVWNLVRDARRQVEGGADEPADSGFERLPAERRAELSLYLGMMLDSATQGRLDADRDRMIAAARVTPDRVERAWKFFEADPEPPRQDAPVAPTTRAWDWTLSLLGCVGVLLGLVRLVDDPFRLGLPLVLVGGYLLVWHGVRVEAHRIKLALVDVDLAERVHDAYEAKMAKLVDGRFREVAGEGFDRVRARLAARFVRQYRGRAVKPSALRWLATWHARRAVASEERVRLPHRHAVLRALGFLVVVAGGYALVVEGEYAALALIGVCGWPVAVRVPRVLAPRRANAETRADAEVLLAEEWQEHARWSEVLADRPTDAEMARWSALDKAYLKADAMRRASLTARDLVQHVVMTEAAPFARRGWVRHGPPRYEAYRVRIFLLTDGGVRTAQAHLNALTGEVHNENRDLFSYHSLASAGVAEKGVRTSTASGPVERLRRREFHLTLVNGERVTVVTEHFKDHGPEESDLEELAYQTSGMETALPVLEAVAAERDNWITRDRERRRRWSLRWDD</sequence>
<feature type="transmembrane region" description="Helical" evidence="1">
    <location>
        <begin position="358"/>
        <end position="375"/>
    </location>
</feature>
<keyword evidence="1" id="KW-0472">Membrane</keyword>
<keyword evidence="1" id="KW-1133">Transmembrane helix</keyword>
<organism evidence="2 3">
    <name type="scientific">Saccharothrix violaceirubra</name>
    <dbReference type="NCBI Taxonomy" id="413306"/>
    <lineage>
        <taxon>Bacteria</taxon>
        <taxon>Bacillati</taxon>
        <taxon>Actinomycetota</taxon>
        <taxon>Actinomycetes</taxon>
        <taxon>Pseudonocardiales</taxon>
        <taxon>Pseudonocardiaceae</taxon>
        <taxon>Saccharothrix</taxon>
    </lineage>
</organism>
<dbReference type="Proteomes" id="UP000542674">
    <property type="component" value="Unassembled WGS sequence"/>
</dbReference>
<accession>A0A7W7T674</accession>
<keyword evidence="3" id="KW-1185">Reference proteome</keyword>
<feature type="transmembrane region" description="Helical" evidence="1">
    <location>
        <begin position="247"/>
        <end position="264"/>
    </location>
</feature>